<evidence type="ECO:0000256" key="1">
    <source>
        <dbReference type="ARBA" id="ARBA00022670"/>
    </source>
</evidence>
<reference evidence="6 7" key="1">
    <citation type="submission" date="2019-01" db="EMBL/GenBank/DDBJ databases">
        <authorList>
            <consortium name="Pathogen Informatics"/>
        </authorList>
    </citation>
    <scope>NUCLEOTIDE SEQUENCE [LARGE SCALE GENOMIC DNA]</scope>
    <source>
        <strain evidence="6 7">NCTC10179</strain>
    </source>
</reference>
<dbReference type="Proteomes" id="UP000289497">
    <property type="component" value="Chromosome"/>
</dbReference>
<evidence type="ECO:0000259" key="5">
    <source>
        <dbReference type="Pfam" id="PF00082"/>
    </source>
</evidence>
<dbReference type="PROSITE" id="PS00138">
    <property type="entry name" value="SUBTILASE_SER"/>
    <property type="match status" value="1"/>
</dbReference>
<keyword evidence="2" id="KW-0378">Hydrolase</keyword>
<dbReference type="EMBL" id="LR215039">
    <property type="protein sequence ID" value="VEU76058.1"/>
    <property type="molecule type" value="Genomic_DNA"/>
</dbReference>
<dbReference type="GO" id="GO:0004252">
    <property type="term" value="F:serine-type endopeptidase activity"/>
    <property type="evidence" value="ECO:0007669"/>
    <property type="project" value="InterPro"/>
</dbReference>
<dbReference type="AlphaFoldDB" id="A0A449B6B4"/>
<dbReference type="SUPFAM" id="SSF52743">
    <property type="entry name" value="Subtilisin-like"/>
    <property type="match status" value="1"/>
</dbReference>
<dbReference type="InterPro" id="IPR000209">
    <property type="entry name" value="Peptidase_S8/S53_dom"/>
</dbReference>
<name>A0A449B6B4_9BACT</name>
<feature type="chain" id="PRO_5019367578" evidence="4">
    <location>
        <begin position="35"/>
        <end position="711"/>
    </location>
</feature>
<keyword evidence="1" id="KW-0645">Protease</keyword>
<accession>A0A449B6B4</accession>
<organism evidence="6 7">
    <name type="scientific">Mycoplasmopsis columboralis</name>
    <dbReference type="NCBI Taxonomy" id="171282"/>
    <lineage>
        <taxon>Bacteria</taxon>
        <taxon>Bacillati</taxon>
        <taxon>Mycoplasmatota</taxon>
        <taxon>Mycoplasmoidales</taxon>
        <taxon>Metamycoplasmataceae</taxon>
        <taxon>Mycoplasmopsis</taxon>
    </lineage>
</organism>
<keyword evidence="7" id="KW-1185">Reference proteome</keyword>
<evidence type="ECO:0000256" key="3">
    <source>
        <dbReference type="ARBA" id="ARBA00022825"/>
    </source>
</evidence>
<gene>
    <name evidence="6" type="ORF">NCTC10179_00222</name>
</gene>
<evidence type="ECO:0000313" key="6">
    <source>
        <dbReference type="EMBL" id="VEU76058.1"/>
    </source>
</evidence>
<proteinExistence type="predicted"/>
<keyword evidence="4" id="KW-0732">Signal</keyword>
<dbReference type="KEGG" id="mcou:NCTC10179_00222"/>
<sequence>MKAFSLGKKYNFIMKTKWKYLTLVLSTISGLALASCVNKTQTPENKISVKTETEIKPIVDKKIIYQKFDRLTPQSIESDDSKNNFSGNYSTFTQFAVVFEKEPTKEEKLEYEKLIFTKITNSERHLFSNILKDNLFIEFSNLDIQKMNDYLTYLKNLKFVNYIVVESFDYFNSFDSVESSVEPSSSSSKDEGNLDISNDKNFLFSENFKLNNFTYSDWIKNIQSFEKNKKDYENNKIAIVEALSKPNKSGFVNENDSYLFYDKSLKIHNIKKIRIPTLKNLDNWNTPENSKHATRVASIIAGKSGINPHFFLRYFSDIPRASWVEQELQLEIISLTDSKVVNFSLGWLNNNNDLTYEEKKKRNLNPNEKYLFNILKSVKYSKSAWIKDKFISDHPEIVFVFAAGNNDRKQHTQKEEKDKEKEEVSGYIIEDPYSTVHNPLGIYQKLNGDQLSFNSIIVGSHDNKHEKSWFSSNTSFYSKQINFLASGENYKFGKRKSDIDNGTSYSAPFISGIVGQTFIDQKEKYDIGYNSLITSAVFTVSTDDDEVSRNRSQVDLGRNGAGIFNYKKLKEAFSNLKYIKIRKRPEEEENIKSVINSDIKKDKILVEEIFLKKGDSLKIAMSWLFKNKVPEGFFDNPTDFQIMTDYDIVIKNISGDVILKTSKINTNLEYLKLFVKENDLYKIFVYRPKTNKLDFINEDDLAISYTIERKK</sequence>
<evidence type="ECO:0000256" key="4">
    <source>
        <dbReference type="SAM" id="SignalP"/>
    </source>
</evidence>
<dbReference type="InterPro" id="IPR023828">
    <property type="entry name" value="Peptidase_S8_Ser-AS"/>
</dbReference>
<feature type="domain" description="Peptidase S8/S53" evidence="5">
    <location>
        <begin position="284"/>
        <end position="516"/>
    </location>
</feature>
<dbReference type="InterPro" id="IPR036852">
    <property type="entry name" value="Peptidase_S8/S53_dom_sf"/>
</dbReference>
<evidence type="ECO:0000256" key="2">
    <source>
        <dbReference type="ARBA" id="ARBA00022801"/>
    </source>
</evidence>
<keyword evidence="3" id="KW-0720">Serine protease</keyword>
<dbReference type="Pfam" id="PF00082">
    <property type="entry name" value="Peptidase_S8"/>
    <property type="match status" value="1"/>
</dbReference>
<feature type="signal peptide" evidence="4">
    <location>
        <begin position="1"/>
        <end position="34"/>
    </location>
</feature>
<dbReference type="GO" id="GO:0006508">
    <property type="term" value="P:proteolysis"/>
    <property type="evidence" value="ECO:0007669"/>
    <property type="project" value="UniProtKB-KW"/>
</dbReference>
<protein>
    <submittedName>
        <fullName evidence="6">Subtilase family</fullName>
    </submittedName>
</protein>
<dbReference type="Gene3D" id="3.40.50.200">
    <property type="entry name" value="Peptidase S8/S53 domain"/>
    <property type="match status" value="1"/>
</dbReference>
<evidence type="ECO:0000313" key="7">
    <source>
        <dbReference type="Proteomes" id="UP000289497"/>
    </source>
</evidence>